<keyword evidence="1" id="KW-0472">Membrane</keyword>
<feature type="transmembrane region" description="Helical" evidence="1">
    <location>
        <begin position="6"/>
        <end position="24"/>
    </location>
</feature>
<reference evidence="3 4" key="1">
    <citation type="journal article" date="2020" name="Cell Host Microbe">
        <title>Functional and Genomic Variation between Human-Derived Isolates of Lachnospiraceae Reveals Inter- and Intra-Species Diversity.</title>
        <authorList>
            <person name="Sorbara M.T."/>
            <person name="Littmann E.R."/>
            <person name="Fontana E."/>
            <person name="Moody T.U."/>
            <person name="Kohout C.E."/>
            <person name="Gjonbalaj M."/>
            <person name="Eaton V."/>
            <person name="Seok R."/>
            <person name="Leiner I.M."/>
            <person name="Pamer E.G."/>
        </authorList>
    </citation>
    <scope>NUCLEOTIDE SEQUENCE [LARGE SCALE GENOMIC DNA]</scope>
    <source>
        <strain evidence="3 4">MSK.14.16</strain>
    </source>
</reference>
<comment type="caution">
    <text evidence="3">The sequence shown here is derived from an EMBL/GenBank/DDBJ whole genome shotgun (WGS) entry which is preliminary data.</text>
</comment>
<proteinExistence type="predicted"/>
<keyword evidence="1" id="KW-0812">Transmembrane</keyword>
<evidence type="ECO:0000256" key="1">
    <source>
        <dbReference type="SAM" id="Phobius"/>
    </source>
</evidence>
<dbReference type="PANTHER" id="PTHR34978:SF3">
    <property type="entry name" value="SLR0241 PROTEIN"/>
    <property type="match status" value="1"/>
</dbReference>
<dbReference type="InterPro" id="IPR052173">
    <property type="entry name" value="Beta-lactam_resp_regulator"/>
</dbReference>
<dbReference type="CDD" id="cd07341">
    <property type="entry name" value="M56_BlaR1_MecR1_like"/>
    <property type="match status" value="1"/>
</dbReference>
<feature type="transmembrane region" description="Helical" evidence="1">
    <location>
        <begin position="36"/>
        <end position="53"/>
    </location>
</feature>
<gene>
    <name evidence="3" type="ORF">HFM93_10415</name>
</gene>
<name>A0ABX2H0S1_9FIRM</name>
<evidence type="ECO:0000313" key="3">
    <source>
        <dbReference type="EMBL" id="NSG30682.1"/>
    </source>
</evidence>
<dbReference type="RefSeq" id="WP_173866591.1">
    <property type="nucleotide sequence ID" value="NZ_JAAWUU010000038.1"/>
</dbReference>
<evidence type="ECO:0000313" key="4">
    <source>
        <dbReference type="Proteomes" id="UP000821846"/>
    </source>
</evidence>
<protein>
    <submittedName>
        <fullName evidence="3">M56 family metallopeptidase</fullName>
    </submittedName>
</protein>
<accession>A0ABX2H0S1</accession>
<feature type="transmembrane region" description="Helical" evidence="1">
    <location>
        <begin position="91"/>
        <end position="112"/>
    </location>
</feature>
<sequence>MTFNLGSLCMAILWNSIFIGIVFWMGKKKIYTTRKGIHLTLMFYLLGVVRMIFPIDFRPSIGIQVWKGVFPTVNYALSIQNYNLWGRQFTIADALVAIWLIIAGVFMLRYFVKYQEMRRIFQKYSTEANEQYQSVLSRITQEKKIKKKIAVYQNPGITIPCAEGVFRWNIYLPDYDYSEEELYYALLHECTHFTNGDLYIKWLTQLCRCLCWWNPLVYKMQDTLEKNLEIRCDLTVTENLSQKEQLSYLGTIVKTLKNAQKKRGSGVLYGVHLADKNGEELKERFEIICKNQDKKTGRNQKRKYMVYFFLMIVLSYTVVIQPAYDPPEDEIITEEGMEELTPDNTYVQKEGDKYYMIYKNDKDEISKEDAEEMKMSGFEVKENEEK</sequence>
<dbReference type="Proteomes" id="UP000821846">
    <property type="component" value="Unassembled WGS sequence"/>
</dbReference>
<dbReference type="Pfam" id="PF05569">
    <property type="entry name" value="Peptidase_M56"/>
    <property type="match status" value="1"/>
</dbReference>
<dbReference type="InterPro" id="IPR008756">
    <property type="entry name" value="Peptidase_M56"/>
</dbReference>
<feature type="domain" description="Peptidase M56" evidence="2">
    <location>
        <begin position="90"/>
        <end position="288"/>
    </location>
</feature>
<feature type="transmembrane region" description="Helical" evidence="1">
    <location>
        <begin position="304"/>
        <end position="324"/>
    </location>
</feature>
<dbReference type="EMBL" id="JAAWUZ010000039">
    <property type="protein sequence ID" value="NSG30682.1"/>
    <property type="molecule type" value="Genomic_DNA"/>
</dbReference>
<evidence type="ECO:0000259" key="2">
    <source>
        <dbReference type="Pfam" id="PF05569"/>
    </source>
</evidence>
<keyword evidence="4" id="KW-1185">Reference proteome</keyword>
<organism evidence="3 4">
    <name type="scientific">Faecalicatena fissicatena</name>
    <dbReference type="NCBI Taxonomy" id="290055"/>
    <lineage>
        <taxon>Bacteria</taxon>
        <taxon>Bacillati</taxon>
        <taxon>Bacillota</taxon>
        <taxon>Clostridia</taxon>
        <taxon>Lachnospirales</taxon>
        <taxon>Lachnospiraceae</taxon>
        <taxon>Faecalicatena</taxon>
    </lineage>
</organism>
<dbReference type="PANTHER" id="PTHR34978">
    <property type="entry name" value="POSSIBLE SENSOR-TRANSDUCER PROTEIN BLAR"/>
    <property type="match status" value="1"/>
</dbReference>
<keyword evidence="1" id="KW-1133">Transmembrane helix</keyword>